<sequence>MSPRTGLARFGIEEEFFLLDPRTLDIARDVPLGLPHACRAILGSEVSEEIFDCQLELVSPIFHALHPAAQHLADRRRRLRAIVNGHGLELFCAGAHPFSQLHLQGPQVRPRYRSLIEEEGVVARQSLLSGLHVHVEVLGEDRVRVLNKVLPWLPLLLALSCSSPFWGGRDSGLCSYRQALSGEWPRMGIPPYFENEARWRRFLRLLLEQGLMDEPGHAWWFLRPSVRYPTLELRITDACPRVEDALCIAGLFRLLVAQAQAAPEHPDPHWQRALLAENCWQARRHGVAARFLLGESLVGVDDPGKGDSSVTARDWLGLARHACEPFADAETELVFAHAQRIIDEGTSADRQRAVHRAARESGRTEQQALRAVVEHLLAENRSAPDYRD</sequence>
<dbReference type="EC" id="6.3.2.2" evidence="4"/>
<proteinExistence type="inferred from homology"/>
<name>A0A246F869_PSENT</name>
<dbReference type="NCBIfam" id="TIGR02050">
    <property type="entry name" value="gshA_cyan_rel"/>
    <property type="match status" value="1"/>
</dbReference>
<dbReference type="Proteomes" id="UP000198145">
    <property type="component" value="Unassembled WGS sequence"/>
</dbReference>
<dbReference type="InterPro" id="IPR050141">
    <property type="entry name" value="GCL_type2/YbdK_subfam"/>
</dbReference>
<dbReference type="PANTHER" id="PTHR36510:SF1">
    <property type="entry name" value="GLUTAMATE--CYSTEINE LIGASE 2-RELATED"/>
    <property type="match status" value="1"/>
</dbReference>
<evidence type="ECO:0000256" key="1">
    <source>
        <dbReference type="ARBA" id="ARBA00022598"/>
    </source>
</evidence>
<protein>
    <recommendedName>
        <fullName evidence="4">Putative glutamate--cysteine ligase 2</fullName>
        <ecNumber evidence="4">6.3.2.2</ecNumber>
    </recommendedName>
    <alternativeName>
        <fullName evidence="4">Gamma-glutamylcysteine synthetase 2</fullName>
        <shortName evidence="4">GCS 2</shortName>
        <shortName evidence="4">Gamma-GCS 2</shortName>
    </alternativeName>
</protein>
<evidence type="ECO:0000313" key="5">
    <source>
        <dbReference type="EMBL" id="OWP49860.1"/>
    </source>
</evidence>
<dbReference type="GO" id="GO:0005524">
    <property type="term" value="F:ATP binding"/>
    <property type="evidence" value="ECO:0007669"/>
    <property type="project" value="UniProtKB-KW"/>
</dbReference>
<reference evidence="5 6" key="1">
    <citation type="submission" date="2017-06" db="EMBL/GenBank/DDBJ databases">
        <title>Draft genome of Pseudomonas nitroreducens DF05.</title>
        <authorList>
            <person name="Iyer R."/>
        </authorList>
    </citation>
    <scope>NUCLEOTIDE SEQUENCE [LARGE SCALE GENOMIC DNA]</scope>
    <source>
        <strain evidence="5 6">DF05</strain>
    </source>
</reference>
<dbReference type="GO" id="GO:0042398">
    <property type="term" value="P:modified amino acid biosynthetic process"/>
    <property type="evidence" value="ECO:0007669"/>
    <property type="project" value="InterPro"/>
</dbReference>
<organism evidence="5 6">
    <name type="scientific">Pseudomonas nitroreducens</name>
    <dbReference type="NCBI Taxonomy" id="46680"/>
    <lineage>
        <taxon>Bacteria</taxon>
        <taxon>Pseudomonadati</taxon>
        <taxon>Pseudomonadota</taxon>
        <taxon>Gammaproteobacteria</taxon>
        <taxon>Pseudomonadales</taxon>
        <taxon>Pseudomonadaceae</taxon>
        <taxon>Pseudomonas</taxon>
    </lineage>
</organism>
<dbReference type="InterPro" id="IPR011793">
    <property type="entry name" value="YbdK"/>
</dbReference>
<comment type="caution">
    <text evidence="5">The sequence shown here is derived from an EMBL/GenBank/DDBJ whole genome shotgun (WGS) entry which is preliminary data.</text>
</comment>
<comment type="catalytic activity">
    <reaction evidence="4">
        <text>L-cysteine + L-glutamate + ATP = gamma-L-glutamyl-L-cysteine + ADP + phosphate + H(+)</text>
        <dbReference type="Rhea" id="RHEA:13285"/>
        <dbReference type="ChEBI" id="CHEBI:15378"/>
        <dbReference type="ChEBI" id="CHEBI:29985"/>
        <dbReference type="ChEBI" id="CHEBI:30616"/>
        <dbReference type="ChEBI" id="CHEBI:35235"/>
        <dbReference type="ChEBI" id="CHEBI:43474"/>
        <dbReference type="ChEBI" id="CHEBI:58173"/>
        <dbReference type="ChEBI" id="CHEBI:456216"/>
        <dbReference type="EC" id="6.3.2.2"/>
    </reaction>
</comment>
<dbReference type="HAMAP" id="MF_01609">
    <property type="entry name" value="Glu_cys_ligase_2"/>
    <property type="match status" value="1"/>
</dbReference>
<accession>A0A246F869</accession>
<dbReference type="InterPro" id="IPR006336">
    <property type="entry name" value="GCS2"/>
</dbReference>
<dbReference type="SUPFAM" id="SSF55931">
    <property type="entry name" value="Glutamine synthetase/guanido kinase"/>
    <property type="match status" value="1"/>
</dbReference>
<comment type="function">
    <text evidence="4">ATP-dependent carboxylate-amine ligase which exhibits weak glutamate--cysteine ligase activity.</text>
</comment>
<dbReference type="EMBL" id="NJBA01000005">
    <property type="protein sequence ID" value="OWP49860.1"/>
    <property type="molecule type" value="Genomic_DNA"/>
</dbReference>
<dbReference type="GO" id="GO:0004357">
    <property type="term" value="F:glutamate-cysteine ligase activity"/>
    <property type="evidence" value="ECO:0007669"/>
    <property type="project" value="UniProtKB-EC"/>
</dbReference>
<dbReference type="PANTHER" id="PTHR36510">
    <property type="entry name" value="GLUTAMATE--CYSTEINE LIGASE 2-RELATED"/>
    <property type="match status" value="1"/>
</dbReference>
<dbReference type="Pfam" id="PF04107">
    <property type="entry name" value="GCS2"/>
    <property type="match status" value="1"/>
</dbReference>
<dbReference type="InterPro" id="IPR014746">
    <property type="entry name" value="Gln_synth/guanido_kin_cat_dom"/>
</dbReference>
<dbReference type="eggNOG" id="COG2170">
    <property type="taxonomic scope" value="Bacteria"/>
</dbReference>
<evidence type="ECO:0000256" key="3">
    <source>
        <dbReference type="ARBA" id="ARBA00022840"/>
    </source>
</evidence>
<evidence type="ECO:0000256" key="4">
    <source>
        <dbReference type="HAMAP-Rule" id="MF_01609"/>
    </source>
</evidence>
<evidence type="ECO:0000256" key="2">
    <source>
        <dbReference type="ARBA" id="ARBA00022741"/>
    </source>
</evidence>
<keyword evidence="3 4" id="KW-0067">ATP-binding</keyword>
<gene>
    <name evidence="5" type="ORF">CEG18_15585</name>
</gene>
<evidence type="ECO:0000313" key="6">
    <source>
        <dbReference type="Proteomes" id="UP000198145"/>
    </source>
</evidence>
<keyword evidence="1 4" id="KW-0436">Ligase</keyword>
<dbReference type="AlphaFoldDB" id="A0A246F869"/>
<dbReference type="RefSeq" id="WP_088418520.1">
    <property type="nucleotide sequence ID" value="NZ_NJBA01000005.1"/>
</dbReference>
<dbReference type="Gene3D" id="3.30.590.20">
    <property type="match status" value="1"/>
</dbReference>
<comment type="similarity">
    <text evidence="4">Belongs to the glutamate--cysteine ligase type 2 family. YbdK subfamily.</text>
</comment>
<keyword evidence="2 4" id="KW-0547">Nucleotide-binding</keyword>